<dbReference type="SUPFAM" id="SSF48452">
    <property type="entry name" value="TPR-like"/>
    <property type="match status" value="1"/>
</dbReference>
<keyword evidence="1" id="KW-0802">TPR repeat</keyword>
<dbReference type="AlphaFoldDB" id="A0A0U5F376"/>
<reference evidence="3 5" key="3">
    <citation type="journal article" date="2020" name="Int. J. Syst. Evol. Microbiol.">
        <title>Novel acetic acid bacteria from cider fermentations: Acetobacter conturbans sp. nov. and Acetobacter fallax sp. nov.</title>
        <authorList>
            <person name="Sombolestani A.S."/>
            <person name="Cleenwerck I."/>
            <person name="Cnockaert M."/>
            <person name="Borremans W."/>
            <person name="Wieme A.D."/>
            <person name="De Vuyst L."/>
            <person name="Vandamme P."/>
        </authorList>
    </citation>
    <scope>NUCLEOTIDE SEQUENCE [LARGE SCALE GENOMIC DNA]</scope>
    <source>
        <strain evidence="3 5">LMG 23848</strain>
    </source>
</reference>
<dbReference type="Pfam" id="PF13432">
    <property type="entry name" value="TPR_16"/>
    <property type="match status" value="1"/>
</dbReference>
<gene>
    <name evidence="2" type="ORF">AGA_1476</name>
    <name evidence="3" type="ORF">GOB80_01570</name>
</gene>
<name>A0A0U5F376_9PROT</name>
<dbReference type="PANTHER" id="PTHR44809">
    <property type="match status" value="1"/>
</dbReference>
<dbReference type="PATRIC" id="fig|431306.5.peg.1500"/>
<evidence type="ECO:0000313" key="3">
    <source>
        <dbReference type="EMBL" id="NHO38382.1"/>
    </source>
</evidence>
<dbReference type="STRING" id="431306.AGA_1476"/>
<keyword evidence="5" id="KW-1185">Reference proteome</keyword>
<dbReference type="InterPro" id="IPR011990">
    <property type="entry name" value="TPR-like_helical_dom_sf"/>
</dbReference>
<evidence type="ECO:0000256" key="1">
    <source>
        <dbReference type="PROSITE-ProRule" id="PRU00339"/>
    </source>
</evidence>
<evidence type="ECO:0000313" key="5">
    <source>
        <dbReference type="Proteomes" id="UP000657200"/>
    </source>
</evidence>
<feature type="repeat" description="TPR" evidence="1">
    <location>
        <begin position="113"/>
        <end position="146"/>
    </location>
</feature>
<dbReference type="EMBL" id="WOTE01000001">
    <property type="protein sequence ID" value="NHO38382.1"/>
    <property type="molecule type" value="Genomic_DNA"/>
</dbReference>
<dbReference type="Gene3D" id="1.25.40.10">
    <property type="entry name" value="Tetratricopeptide repeat domain"/>
    <property type="match status" value="1"/>
</dbReference>
<dbReference type="SMART" id="SM00028">
    <property type="entry name" value="TPR"/>
    <property type="match status" value="3"/>
</dbReference>
<proteinExistence type="predicted"/>
<dbReference type="OrthoDB" id="9778733at2"/>
<evidence type="ECO:0000313" key="2">
    <source>
        <dbReference type="EMBL" id="CEF55541.1"/>
    </source>
</evidence>
<dbReference type="Pfam" id="PF13181">
    <property type="entry name" value="TPR_8"/>
    <property type="match status" value="1"/>
</dbReference>
<dbReference type="SUPFAM" id="SSF53756">
    <property type="entry name" value="UDP-Glycosyltransferase/glycogen phosphorylase"/>
    <property type="match status" value="1"/>
</dbReference>
<dbReference type="EMBL" id="LN609302">
    <property type="protein sequence ID" value="CEF55541.1"/>
    <property type="molecule type" value="Genomic_DNA"/>
</dbReference>
<dbReference type="Proteomes" id="UP000657200">
    <property type="component" value="Unassembled WGS sequence"/>
</dbReference>
<dbReference type="PANTHER" id="PTHR44809:SF1">
    <property type="entry name" value="PROTEIN O-MANNOSYL-TRANSFERASE TMTC1"/>
    <property type="match status" value="1"/>
</dbReference>
<dbReference type="InterPro" id="IPR019734">
    <property type="entry name" value="TPR_rpt"/>
</dbReference>
<accession>A0A0U5F376</accession>
<feature type="repeat" description="TPR" evidence="1">
    <location>
        <begin position="181"/>
        <end position="214"/>
    </location>
</feature>
<dbReference type="Proteomes" id="UP000068250">
    <property type="component" value="Chromosome I"/>
</dbReference>
<protein>
    <submittedName>
        <fullName evidence="2">TPR repeat-containing protein</fullName>
    </submittedName>
    <submittedName>
        <fullName evidence="3">Tetratricopeptide repeat protein</fullName>
    </submittedName>
</protein>
<dbReference type="InterPro" id="IPR052943">
    <property type="entry name" value="TMTC_O-mannosyl-trnsfr"/>
</dbReference>
<reference evidence="2" key="1">
    <citation type="submission" date="2014-09" db="EMBL/GenBank/DDBJ databases">
        <authorList>
            <person name="Magalhaes I.L.F."/>
            <person name="Oliveira U."/>
            <person name="Santos F.R."/>
            <person name="Vidigal T.H.D.A."/>
            <person name="Brescovit A.D."/>
            <person name="Santos A.J."/>
        </authorList>
    </citation>
    <scope>NUCLEOTIDE SEQUENCE</scope>
    <source>
        <strain evidence="2">LMG 23848T</strain>
    </source>
</reference>
<sequence>MQTPPPPSANRYELTTLRQAMQDIQAGRFRQPQALLAPLVAQQNEQALILHAFCLCGEGGVKEAARILASIGLRNPESLHPLQDLSELMAALNQREAAIAVCRAAMPYAPADTRIHNVLGDLLVQTGQFDAAIATLTQATAQQPENMLSHNLLSMAHTEQGTLDTALQCLTDCLHHEPDHVGTLANIGSVLAARGQMEQAFPYYRQALTLRPQDARIRVNHSIALLKAGRFAQGWTEHEWRFRLPGHTSLPIERLLPTLGPTTNLEGQRILITHEEGLGDTLMFLRYVRPLAERGAITHLWVPEALADLCRAVPGVHTVQVGGTTPAYNWHCPFISLPRVFAETAQPWGAAVPYIKPNSHKVSALAPLVPQNGQLNVGLVWGGAPRPTSHFAHMIDRRRSMSLHTLAPLGQLEGINFISLQKGYYAEQMMDPPDGMRLYDPTDSLHTMDDTAALMMALDVVVTVDTSVVHLAGALGKPVLLMDRYDNCWRWLHNSDNSHWYPTLRIFRQTTPRQWTDVVERVAQALATMVRQRA</sequence>
<dbReference type="RefSeq" id="WP_059023596.1">
    <property type="nucleotide sequence ID" value="NZ_LN609302.1"/>
</dbReference>
<dbReference type="Gene3D" id="3.40.50.2000">
    <property type="entry name" value="Glycogen Phosphorylase B"/>
    <property type="match status" value="1"/>
</dbReference>
<reference evidence="4" key="2">
    <citation type="submission" date="2014-09" db="EMBL/GenBank/DDBJ databases">
        <authorList>
            <person name="Illeghems K.G."/>
        </authorList>
    </citation>
    <scope>NUCLEOTIDE SEQUENCE [LARGE SCALE GENOMIC DNA]</scope>
    <source>
        <strain evidence="4">LMG 23848T</strain>
    </source>
</reference>
<dbReference type="PROSITE" id="PS50005">
    <property type="entry name" value="TPR"/>
    <property type="match status" value="2"/>
</dbReference>
<evidence type="ECO:0000313" key="4">
    <source>
        <dbReference type="Proteomes" id="UP000068250"/>
    </source>
</evidence>
<organism evidence="2 4">
    <name type="scientific">Acetobacter ghanensis</name>
    <dbReference type="NCBI Taxonomy" id="431306"/>
    <lineage>
        <taxon>Bacteria</taxon>
        <taxon>Pseudomonadati</taxon>
        <taxon>Pseudomonadota</taxon>
        <taxon>Alphaproteobacteria</taxon>
        <taxon>Acetobacterales</taxon>
        <taxon>Acetobacteraceae</taxon>
        <taxon>Acetobacter</taxon>
    </lineage>
</organism>